<dbReference type="Proteomes" id="UP000193944">
    <property type="component" value="Unassembled WGS sequence"/>
</dbReference>
<organism evidence="2 3">
    <name type="scientific">Anaeromyces robustus</name>
    <dbReference type="NCBI Taxonomy" id="1754192"/>
    <lineage>
        <taxon>Eukaryota</taxon>
        <taxon>Fungi</taxon>
        <taxon>Fungi incertae sedis</taxon>
        <taxon>Chytridiomycota</taxon>
        <taxon>Chytridiomycota incertae sedis</taxon>
        <taxon>Neocallimastigomycetes</taxon>
        <taxon>Neocallimastigales</taxon>
        <taxon>Neocallimastigaceae</taxon>
        <taxon>Anaeromyces</taxon>
    </lineage>
</organism>
<reference evidence="2 3" key="2">
    <citation type="submission" date="2016-08" db="EMBL/GenBank/DDBJ databases">
        <title>Pervasive Adenine N6-methylation of Active Genes in Fungi.</title>
        <authorList>
            <consortium name="DOE Joint Genome Institute"/>
            <person name="Mondo S.J."/>
            <person name="Dannebaum R.O."/>
            <person name="Kuo R.C."/>
            <person name="Labutti K."/>
            <person name="Haridas S."/>
            <person name="Kuo A."/>
            <person name="Salamov A."/>
            <person name="Ahrendt S.R."/>
            <person name="Lipzen A."/>
            <person name="Sullivan W."/>
            <person name="Andreopoulos W.B."/>
            <person name="Clum A."/>
            <person name="Lindquist E."/>
            <person name="Daum C."/>
            <person name="Ramamoorthy G.K."/>
            <person name="Gryganskyi A."/>
            <person name="Culley D."/>
            <person name="Magnuson J.K."/>
            <person name="James T.Y."/>
            <person name="O'Malley M.A."/>
            <person name="Stajich J.E."/>
            <person name="Spatafora J.W."/>
            <person name="Visel A."/>
            <person name="Grigoriev I.V."/>
        </authorList>
    </citation>
    <scope>NUCLEOTIDE SEQUENCE [LARGE SCALE GENOMIC DNA]</scope>
    <source>
        <strain evidence="2 3">S4</strain>
    </source>
</reference>
<keyword evidence="3" id="KW-1185">Reference proteome</keyword>
<dbReference type="Gene3D" id="6.20.50.20">
    <property type="match status" value="1"/>
</dbReference>
<dbReference type="OrthoDB" id="2144746at2759"/>
<gene>
    <name evidence="2" type="ORF">BCR32DRAFT_325585</name>
</gene>
<dbReference type="InterPro" id="IPR007175">
    <property type="entry name" value="Rpr2/Snm1/Rpp21"/>
</dbReference>
<dbReference type="GO" id="GO:0008033">
    <property type="term" value="P:tRNA processing"/>
    <property type="evidence" value="ECO:0007669"/>
    <property type="project" value="TreeGrafter"/>
</dbReference>
<comment type="caution">
    <text evidence="2">The sequence shown here is derived from an EMBL/GenBank/DDBJ whole genome shotgun (WGS) entry which is preliminary data.</text>
</comment>
<evidence type="ECO:0000256" key="1">
    <source>
        <dbReference type="SAM" id="MobiDB-lite"/>
    </source>
</evidence>
<proteinExistence type="predicted"/>
<protein>
    <recommendedName>
        <fullName evidence="4">Rpr2-domain-containing protein</fullName>
    </recommendedName>
</protein>
<feature type="compositionally biased region" description="Low complexity" evidence="1">
    <location>
        <begin position="179"/>
        <end position="215"/>
    </location>
</feature>
<evidence type="ECO:0008006" key="4">
    <source>
        <dbReference type="Google" id="ProtNLM"/>
    </source>
</evidence>
<dbReference type="GO" id="GO:0005655">
    <property type="term" value="C:nucleolar ribonuclease P complex"/>
    <property type="evidence" value="ECO:0007669"/>
    <property type="project" value="TreeGrafter"/>
</dbReference>
<dbReference type="EMBL" id="MCFG01000040">
    <property type="protein sequence ID" value="ORX85105.1"/>
    <property type="molecule type" value="Genomic_DNA"/>
</dbReference>
<name>A0A1Y1XH89_9FUNG</name>
<evidence type="ECO:0000313" key="2">
    <source>
        <dbReference type="EMBL" id="ORX85105.1"/>
    </source>
</evidence>
<dbReference type="Pfam" id="PF04032">
    <property type="entry name" value="Rpr2"/>
    <property type="match status" value="1"/>
</dbReference>
<reference evidence="2 3" key="1">
    <citation type="submission" date="2016-08" db="EMBL/GenBank/DDBJ databases">
        <title>A Parts List for Fungal Cellulosomes Revealed by Comparative Genomics.</title>
        <authorList>
            <consortium name="DOE Joint Genome Institute"/>
            <person name="Haitjema C.H."/>
            <person name="Gilmore S.P."/>
            <person name="Henske J.K."/>
            <person name="Solomon K.V."/>
            <person name="De Groot R."/>
            <person name="Kuo A."/>
            <person name="Mondo S.J."/>
            <person name="Salamov A.A."/>
            <person name="Labutti K."/>
            <person name="Zhao Z."/>
            <person name="Chiniquy J."/>
            <person name="Barry K."/>
            <person name="Brewer H.M."/>
            <person name="Purvine S.O."/>
            <person name="Wright A.T."/>
            <person name="Boxma B."/>
            <person name="Van Alen T."/>
            <person name="Hackstein J.H."/>
            <person name="Baker S.E."/>
            <person name="Grigoriev I.V."/>
            <person name="O'Malley M.A."/>
        </authorList>
    </citation>
    <scope>NUCLEOTIDE SEQUENCE [LARGE SCALE GENOMIC DNA]</scope>
    <source>
        <strain evidence="2 3">S4</strain>
    </source>
</reference>
<dbReference type="PANTHER" id="PTHR14742">
    <property type="entry name" value="RIBONUCLEASE P SUBUNIT P21"/>
    <property type="match status" value="1"/>
</dbReference>
<accession>A0A1Y1XH89</accession>
<evidence type="ECO:0000313" key="3">
    <source>
        <dbReference type="Proteomes" id="UP000193944"/>
    </source>
</evidence>
<dbReference type="AlphaFoldDB" id="A0A1Y1XH89"/>
<dbReference type="STRING" id="1754192.A0A1Y1XH89"/>
<sequence length="259" mass="30196">MESLTRMQFLWTAAHEVLEINPALSSFYLSQIQSDKNVNISKSLIKRFCTHCSTLFIPGVTCQVEVKSVKTKKNNKKNKDNKLKRKDFQNVNNDKIDYMDEDIPLQPIPNNPYNSNEKLYYCLDEKNEKFQQYKYSNVVKYTCNICRKETIFNGTLNSYKLEKPSLETIEEEMEISLPNKINKNNNNNNNKKSFSNVSSPMSNHSRNNSNSSTSSLPTHNQNKNKKRKRNKNDLQQLLSKSNENKKPKTYSLNDFLNNL</sequence>
<feature type="region of interest" description="Disordered" evidence="1">
    <location>
        <begin position="178"/>
        <end position="232"/>
    </location>
</feature>
<dbReference type="PANTHER" id="PTHR14742:SF3">
    <property type="entry name" value="RIBONUCLEASE MRP PROTEIN SUBUNIT SNM1"/>
    <property type="match status" value="1"/>
</dbReference>